<dbReference type="SUPFAM" id="SSF51679">
    <property type="entry name" value="Bacterial luciferase-like"/>
    <property type="match status" value="1"/>
</dbReference>
<dbReference type="KEGG" id="mlz:F6J85_00995"/>
<dbReference type="Proteomes" id="UP000325516">
    <property type="component" value="Chromosome"/>
</dbReference>
<organism evidence="2 3">
    <name type="scientific">Microbacterium lushaniae</name>
    <dbReference type="NCBI Taxonomy" id="2614639"/>
    <lineage>
        <taxon>Bacteria</taxon>
        <taxon>Bacillati</taxon>
        <taxon>Actinomycetota</taxon>
        <taxon>Actinomycetes</taxon>
        <taxon>Micrococcales</taxon>
        <taxon>Microbacteriaceae</taxon>
        <taxon>Microbacterium</taxon>
    </lineage>
</organism>
<dbReference type="InterPro" id="IPR050564">
    <property type="entry name" value="F420-G6PD/mer"/>
</dbReference>
<evidence type="ECO:0000313" key="2">
    <source>
        <dbReference type="EMBL" id="QEW01811.1"/>
    </source>
</evidence>
<dbReference type="PANTHER" id="PTHR43244">
    <property type="match status" value="1"/>
</dbReference>
<dbReference type="AlphaFoldDB" id="A0A5J6L021"/>
<dbReference type="CDD" id="cd01097">
    <property type="entry name" value="Tetrahydromethanopterin_reductase"/>
    <property type="match status" value="1"/>
</dbReference>
<dbReference type="PANTHER" id="PTHR43244:SF2">
    <property type="entry name" value="CONSERVED HYPOTHETICAL ALANINE AND PROLINE-RICH PROTEIN"/>
    <property type="match status" value="1"/>
</dbReference>
<dbReference type="InterPro" id="IPR036661">
    <property type="entry name" value="Luciferase-like_sf"/>
</dbReference>
<keyword evidence="3" id="KW-1185">Reference proteome</keyword>
<feature type="domain" description="Luciferase-like" evidence="1">
    <location>
        <begin position="12"/>
        <end position="215"/>
    </location>
</feature>
<dbReference type="RefSeq" id="WP_150923464.1">
    <property type="nucleotide sequence ID" value="NZ_CP044232.1"/>
</dbReference>
<gene>
    <name evidence="2" type="ORF">F6J85_00995</name>
</gene>
<reference evidence="3" key="1">
    <citation type="submission" date="2019-09" db="EMBL/GenBank/DDBJ databases">
        <title>Mumia zhuanghuii sp. nov. isolated from the intestinal contents of plateau pika (Ochotona curzoniae) in the Qinghai-Tibet plateau of China.</title>
        <authorList>
            <person name="Tian Z."/>
        </authorList>
    </citation>
    <scope>NUCLEOTIDE SEQUENCE [LARGE SCALE GENOMIC DNA]</scope>
    <source>
        <strain evidence="3">L-031</strain>
    </source>
</reference>
<protein>
    <submittedName>
        <fullName evidence="2">LLM class flavin-dependent oxidoreductase</fullName>
    </submittedName>
</protein>
<dbReference type="InterPro" id="IPR011251">
    <property type="entry name" value="Luciferase-like_dom"/>
</dbReference>
<accession>A0A5J6L021</accession>
<dbReference type="GO" id="GO:0016705">
    <property type="term" value="F:oxidoreductase activity, acting on paired donors, with incorporation or reduction of molecular oxygen"/>
    <property type="evidence" value="ECO:0007669"/>
    <property type="project" value="InterPro"/>
</dbReference>
<evidence type="ECO:0000313" key="3">
    <source>
        <dbReference type="Proteomes" id="UP000325516"/>
    </source>
</evidence>
<proteinExistence type="predicted"/>
<sequence>MNRIGAIFTPYFPPEALRDAAQAAEESGVPELWLWEDCFRESAFASASAVLAWTARMRVGIGVAPMPMRNVALTAMEIATVERMFPGRLIPGVGHGVQSWMGQIGARAASPLTLMREYVPALRSLLSGAETTTSGRYVSLDRVRLDWPPADPPPLVVAGEGPKTVRLTGEVGDGTVLPASSTPERVSRTLALAREGRAAAGRTGAHELVVFVEAAFDPRHAPPAPSEPTDGDAPAVPIAGAPEEVAAALDPYFAAGATRVILQPPLADRDIAGFMAGAGAVATLLQNA</sequence>
<dbReference type="Pfam" id="PF00296">
    <property type="entry name" value="Bac_luciferase"/>
    <property type="match status" value="1"/>
</dbReference>
<dbReference type="Gene3D" id="3.20.20.30">
    <property type="entry name" value="Luciferase-like domain"/>
    <property type="match status" value="1"/>
</dbReference>
<name>A0A5J6L021_9MICO</name>
<evidence type="ECO:0000259" key="1">
    <source>
        <dbReference type="Pfam" id="PF00296"/>
    </source>
</evidence>
<dbReference type="EMBL" id="CP044232">
    <property type="protein sequence ID" value="QEW01811.1"/>
    <property type="molecule type" value="Genomic_DNA"/>
</dbReference>